<evidence type="ECO:0008006" key="4">
    <source>
        <dbReference type="Google" id="ProtNLM"/>
    </source>
</evidence>
<keyword evidence="3" id="KW-1185">Reference proteome</keyword>
<evidence type="ECO:0000313" key="2">
    <source>
        <dbReference type="EMBL" id="PMD60578.1"/>
    </source>
</evidence>
<protein>
    <recommendedName>
        <fullName evidence="4">TPR-like protein</fullName>
    </recommendedName>
</protein>
<feature type="region of interest" description="Disordered" evidence="1">
    <location>
        <begin position="502"/>
        <end position="524"/>
    </location>
</feature>
<evidence type="ECO:0000256" key="1">
    <source>
        <dbReference type="SAM" id="MobiDB-lite"/>
    </source>
</evidence>
<gene>
    <name evidence="2" type="ORF">K444DRAFT_386230</name>
</gene>
<feature type="compositionally biased region" description="Low complexity" evidence="1">
    <location>
        <begin position="105"/>
        <end position="119"/>
    </location>
</feature>
<dbReference type="EMBL" id="KZ613788">
    <property type="protein sequence ID" value="PMD60578.1"/>
    <property type="molecule type" value="Genomic_DNA"/>
</dbReference>
<dbReference type="Proteomes" id="UP000235371">
    <property type="component" value="Unassembled WGS sequence"/>
</dbReference>
<dbReference type="OrthoDB" id="3557372at2759"/>
<dbReference type="RefSeq" id="XP_024737482.1">
    <property type="nucleotide sequence ID" value="XM_024872391.1"/>
</dbReference>
<evidence type="ECO:0000313" key="3">
    <source>
        <dbReference type="Proteomes" id="UP000235371"/>
    </source>
</evidence>
<dbReference type="SUPFAM" id="SSF48452">
    <property type="entry name" value="TPR-like"/>
    <property type="match status" value="1"/>
</dbReference>
<feature type="compositionally biased region" description="Low complexity" evidence="1">
    <location>
        <begin position="512"/>
        <end position="524"/>
    </location>
</feature>
<dbReference type="InterPro" id="IPR011990">
    <property type="entry name" value="TPR-like_helical_dom_sf"/>
</dbReference>
<proteinExistence type="predicted"/>
<name>A0A2J6TC91_9HELO</name>
<organism evidence="2 3">
    <name type="scientific">Hyaloscypha bicolor E</name>
    <dbReference type="NCBI Taxonomy" id="1095630"/>
    <lineage>
        <taxon>Eukaryota</taxon>
        <taxon>Fungi</taxon>
        <taxon>Dikarya</taxon>
        <taxon>Ascomycota</taxon>
        <taxon>Pezizomycotina</taxon>
        <taxon>Leotiomycetes</taxon>
        <taxon>Helotiales</taxon>
        <taxon>Hyaloscyphaceae</taxon>
        <taxon>Hyaloscypha</taxon>
        <taxon>Hyaloscypha bicolor</taxon>
    </lineage>
</organism>
<dbReference type="InParanoid" id="A0A2J6TC91"/>
<feature type="region of interest" description="Disordered" evidence="1">
    <location>
        <begin position="99"/>
        <end position="120"/>
    </location>
</feature>
<sequence>MDRVISRMIESSSLRAKHPGAVSGLSFSHVQHPNNGLDYLSTGVPKGLPLHMTVSNTRGNHARNSEPLEESEIETPHYLVEKELDHPFLADRILPVLGTNDSNESEGSVSESESSTISERGMQALSARSRLYFHQKQKALELRANGRSMAGIFEHLVADSDETGLEFCQNMWKLCSFFEKAHLLKEALIGLELVQAGYDIEFGAASKETMRCFVRKARILRRMKEYRDSEALYRQAIAGFKALRQRLSQIKCQLILGNFLRVLGRDSEALHFLLEAIIENFVLAKTTEESRKVVELLDSVQRLHHKMELGPDFADNIFQLQIIQQQWVEAPHHLKLWTEFVGIGAHYSKLKKFELADLCFTIPAPIRSPNNPATRIQLLKCCRELSMHYKRQGKLIQSIEQLENALQHFSALIHQKSFERTDFQRTLVMTEALEQELFAALGELLVVTKPSEMQPVVQESDKVPLLAMWMRAEAAWSKLDAHRRLFQHKPLRNSHIDNLRDRETMERNDTASISSHGSSMFSGGSTSSRIGITYSVGSASSIVSNSAFMVPS</sequence>
<reference evidence="2 3" key="1">
    <citation type="submission" date="2016-04" db="EMBL/GenBank/DDBJ databases">
        <title>A degradative enzymes factory behind the ericoid mycorrhizal symbiosis.</title>
        <authorList>
            <consortium name="DOE Joint Genome Institute"/>
            <person name="Martino E."/>
            <person name="Morin E."/>
            <person name="Grelet G."/>
            <person name="Kuo A."/>
            <person name="Kohler A."/>
            <person name="Daghino S."/>
            <person name="Barry K."/>
            <person name="Choi C."/>
            <person name="Cichocki N."/>
            <person name="Clum A."/>
            <person name="Copeland A."/>
            <person name="Hainaut M."/>
            <person name="Haridas S."/>
            <person name="Labutti K."/>
            <person name="Lindquist E."/>
            <person name="Lipzen A."/>
            <person name="Khouja H.-R."/>
            <person name="Murat C."/>
            <person name="Ohm R."/>
            <person name="Olson A."/>
            <person name="Spatafora J."/>
            <person name="Veneault-Fourrey C."/>
            <person name="Henrissat B."/>
            <person name="Grigoriev I."/>
            <person name="Martin F."/>
            <person name="Perotto S."/>
        </authorList>
    </citation>
    <scope>NUCLEOTIDE SEQUENCE [LARGE SCALE GENOMIC DNA]</scope>
    <source>
        <strain evidence="2 3">E</strain>
    </source>
</reference>
<accession>A0A2J6TC91</accession>
<dbReference type="AlphaFoldDB" id="A0A2J6TC91"/>
<dbReference type="Gene3D" id="1.25.40.10">
    <property type="entry name" value="Tetratricopeptide repeat domain"/>
    <property type="match status" value="1"/>
</dbReference>
<dbReference type="GeneID" id="36580472"/>
<feature type="region of interest" description="Disordered" evidence="1">
    <location>
        <begin position="50"/>
        <end position="72"/>
    </location>
</feature>